<dbReference type="Proteomes" id="UP001152561">
    <property type="component" value="Unassembled WGS sequence"/>
</dbReference>
<protein>
    <submittedName>
        <fullName evidence="1">Uncharacterized protein</fullName>
    </submittedName>
</protein>
<dbReference type="EMBL" id="JAJAGQ010000002">
    <property type="protein sequence ID" value="KAJ8569824.1"/>
    <property type="molecule type" value="Genomic_DNA"/>
</dbReference>
<dbReference type="PANTHER" id="PTHR35218">
    <property type="entry name" value="RNASE H DOMAIN-CONTAINING PROTEIN"/>
    <property type="match status" value="1"/>
</dbReference>
<dbReference type="AlphaFoldDB" id="A0A9Q1MV95"/>
<sequence>MDIRSPQDPTVGDKAMILLPKIRNNTQREVVRENWFYLEVNHVMERATNFIIWNIRGGNNENFRLNFRELLNLHNPYLITLLETRMKNHLPLLSDFGFSQ</sequence>
<comment type="caution">
    <text evidence="1">The sequence shown here is derived from an EMBL/GenBank/DDBJ whole genome shotgun (WGS) entry which is preliminary data.</text>
</comment>
<keyword evidence="2" id="KW-1185">Reference proteome</keyword>
<proteinExistence type="predicted"/>
<dbReference type="OrthoDB" id="1303852at2759"/>
<accession>A0A9Q1MV95</accession>
<organism evidence="1 2">
    <name type="scientific">Anisodus acutangulus</name>
    <dbReference type="NCBI Taxonomy" id="402998"/>
    <lineage>
        <taxon>Eukaryota</taxon>
        <taxon>Viridiplantae</taxon>
        <taxon>Streptophyta</taxon>
        <taxon>Embryophyta</taxon>
        <taxon>Tracheophyta</taxon>
        <taxon>Spermatophyta</taxon>
        <taxon>Magnoliopsida</taxon>
        <taxon>eudicotyledons</taxon>
        <taxon>Gunneridae</taxon>
        <taxon>Pentapetalae</taxon>
        <taxon>asterids</taxon>
        <taxon>lamiids</taxon>
        <taxon>Solanales</taxon>
        <taxon>Solanaceae</taxon>
        <taxon>Solanoideae</taxon>
        <taxon>Hyoscyameae</taxon>
        <taxon>Anisodus</taxon>
    </lineage>
</organism>
<gene>
    <name evidence="1" type="ORF">K7X08_006401</name>
</gene>
<reference evidence="2" key="1">
    <citation type="journal article" date="2023" name="Proc. Natl. Acad. Sci. U.S.A.">
        <title>Genomic and structural basis for evolution of tropane alkaloid biosynthesis.</title>
        <authorList>
            <person name="Wanga Y.-J."/>
            <person name="Taina T."/>
            <person name="Yua J.-Y."/>
            <person name="Lia J."/>
            <person name="Xua B."/>
            <person name="Chenc J."/>
            <person name="D'Auriad J.C."/>
            <person name="Huanga J.-P."/>
            <person name="Huanga S.-X."/>
        </authorList>
    </citation>
    <scope>NUCLEOTIDE SEQUENCE [LARGE SCALE GENOMIC DNA]</scope>
    <source>
        <strain evidence="2">cv. KIB-2019</strain>
    </source>
</reference>
<evidence type="ECO:0000313" key="1">
    <source>
        <dbReference type="EMBL" id="KAJ8569824.1"/>
    </source>
</evidence>
<name>A0A9Q1MV95_9SOLA</name>
<evidence type="ECO:0000313" key="2">
    <source>
        <dbReference type="Proteomes" id="UP001152561"/>
    </source>
</evidence>
<dbReference type="PANTHER" id="PTHR35218:SF9">
    <property type="entry name" value="ENDONUCLEASE_EXONUCLEASE_PHOSPHATASE DOMAIN-CONTAINING PROTEIN"/>
    <property type="match status" value="1"/>
</dbReference>